<dbReference type="Pfam" id="PF02458">
    <property type="entry name" value="Transferase"/>
    <property type="match status" value="2"/>
</dbReference>
<reference evidence="3" key="1">
    <citation type="submission" date="2020-07" db="EMBL/GenBank/DDBJ databases">
        <title>Genome sequence and genetic diversity analysis of an under-domesticated orphan crop, white fonio (Digitaria exilis).</title>
        <authorList>
            <person name="Bennetzen J.L."/>
            <person name="Chen S."/>
            <person name="Ma X."/>
            <person name="Wang X."/>
            <person name="Yssel A.E.J."/>
            <person name="Chaluvadi S.R."/>
            <person name="Johnson M."/>
            <person name="Gangashetty P."/>
            <person name="Hamidou F."/>
            <person name="Sanogo M.D."/>
            <person name="Zwaenepoel A."/>
            <person name="Wallace J."/>
            <person name="Van De Peer Y."/>
            <person name="Van Deynze A."/>
        </authorList>
    </citation>
    <scope>NUCLEOTIDE SEQUENCE</scope>
    <source>
        <tissue evidence="3">Leaves</tissue>
    </source>
</reference>
<accession>A0A835AC72</accession>
<gene>
    <name evidence="3" type="ORF">HU200_056656</name>
</gene>
<dbReference type="EMBL" id="JACEFO010002392">
    <property type="protein sequence ID" value="KAF8661707.1"/>
    <property type="molecule type" value="Genomic_DNA"/>
</dbReference>
<dbReference type="AlphaFoldDB" id="A0A835AC72"/>
<dbReference type="GO" id="GO:0016747">
    <property type="term" value="F:acyltransferase activity, transferring groups other than amino-acyl groups"/>
    <property type="evidence" value="ECO:0007669"/>
    <property type="project" value="UniProtKB-ARBA"/>
</dbReference>
<comment type="similarity">
    <text evidence="1">Belongs to the plant acyltransferase family.</text>
</comment>
<keyword evidence="2" id="KW-0808">Transferase</keyword>
<name>A0A835AC72_9POAL</name>
<protein>
    <submittedName>
        <fullName evidence="3">Uncharacterized protein</fullName>
    </submittedName>
</protein>
<dbReference type="Proteomes" id="UP000636709">
    <property type="component" value="Unassembled WGS sequence"/>
</dbReference>
<dbReference type="InterPro" id="IPR023213">
    <property type="entry name" value="CAT-like_dom_sf"/>
</dbReference>
<evidence type="ECO:0000256" key="1">
    <source>
        <dbReference type="ARBA" id="ARBA00009861"/>
    </source>
</evidence>
<dbReference type="Gene3D" id="3.30.559.10">
    <property type="entry name" value="Chloramphenicol acetyltransferase-like domain"/>
    <property type="match status" value="2"/>
</dbReference>
<dbReference type="InterPro" id="IPR050898">
    <property type="entry name" value="Plant_acyltransferase"/>
</dbReference>
<dbReference type="OrthoDB" id="725044at2759"/>
<evidence type="ECO:0000313" key="4">
    <source>
        <dbReference type="Proteomes" id="UP000636709"/>
    </source>
</evidence>
<comment type="caution">
    <text evidence="3">The sequence shown here is derived from an EMBL/GenBank/DDBJ whole genome shotgun (WGS) entry which is preliminary data.</text>
</comment>
<dbReference type="PANTHER" id="PTHR31147">
    <property type="entry name" value="ACYL TRANSFERASE 4"/>
    <property type="match status" value="1"/>
</dbReference>
<proteinExistence type="inferred from homology"/>
<evidence type="ECO:0000313" key="3">
    <source>
        <dbReference type="EMBL" id="KAF8661707.1"/>
    </source>
</evidence>
<keyword evidence="4" id="KW-1185">Reference proteome</keyword>
<evidence type="ECO:0000256" key="2">
    <source>
        <dbReference type="ARBA" id="ARBA00022679"/>
    </source>
</evidence>
<dbReference type="PANTHER" id="PTHR31147:SF66">
    <property type="entry name" value="OS05G0315700 PROTEIN"/>
    <property type="match status" value="1"/>
</dbReference>
<sequence>MGPGSRQRLSAKPCAEAPRLLLPVWAPWALCRKPGTWLSANLEFFAESLARASRQTQLRAPQRRRNAVFAERLHALGKYLRCTRQRLCRDPDRKLSAKEASPRKSLPSQLCREPALGKAFAERMVPFAESARLTAKSLDPVLDSGVVVVEVQRTQAACSAGDPGSPDAPPHVPGVLLYRRNESMAGRDPVAVIQDAVARALVHYYPLAGRLREVEGGKLAVDCTGEGVLFIEADADIHLEQLGEPLLPPFPCLHELLFDVPGSSAIIDAPLMLFQVTRLACGGFIILAVRMNHTMADGARHGALARGARAPTVKPVWNRELLMARDPPRPSFAHREYDDTVTSLDDLAHRCFFFTPPDHVRRPGGVPVEVPQAALAPAADVEMRMMCAVNDRGIIRGAAGGGGIPRSYYGNAAVCSVAVSGALCANPVSYAVELVKQAKEKLNMEYIRSVADLVVLRGRPPLSFKRTYVVSDVRKAPAAHLDFGWGRPVRRPRTNDRGEELGIAVPVCLPRPAMQRFAEEMGKLLQRPLVDVAVRQRPRSAL</sequence>
<organism evidence="3 4">
    <name type="scientific">Digitaria exilis</name>
    <dbReference type="NCBI Taxonomy" id="1010633"/>
    <lineage>
        <taxon>Eukaryota</taxon>
        <taxon>Viridiplantae</taxon>
        <taxon>Streptophyta</taxon>
        <taxon>Embryophyta</taxon>
        <taxon>Tracheophyta</taxon>
        <taxon>Spermatophyta</taxon>
        <taxon>Magnoliopsida</taxon>
        <taxon>Liliopsida</taxon>
        <taxon>Poales</taxon>
        <taxon>Poaceae</taxon>
        <taxon>PACMAD clade</taxon>
        <taxon>Panicoideae</taxon>
        <taxon>Panicodae</taxon>
        <taxon>Paniceae</taxon>
        <taxon>Anthephorinae</taxon>
        <taxon>Digitaria</taxon>
    </lineage>
</organism>